<name>A0A6G0QC55_9STRA</name>
<evidence type="ECO:0000313" key="2">
    <source>
        <dbReference type="Proteomes" id="UP000486351"/>
    </source>
</evidence>
<comment type="caution">
    <text evidence="1">The sequence shown here is derived from an EMBL/GenBank/DDBJ whole genome shotgun (WGS) entry which is preliminary data.</text>
</comment>
<proteinExistence type="predicted"/>
<dbReference type="Proteomes" id="UP000486351">
    <property type="component" value="Unassembled WGS sequence"/>
</dbReference>
<dbReference type="AlphaFoldDB" id="A0A6G0QC55"/>
<gene>
    <name evidence="1" type="ORF">PF008_g28187</name>
</gene>
<sequence length="38" mass="4017">MMAFSKCNPVKNIAEVCARDVQTIADETCADAAPSADE</sequence>
<reference evidence="1 2" key="1">
    <citation type="submission" date="2018-09" db="EMBL/GenBank/DDBJ databases">
        <title>Genomic investigation of the strawberry pathogen Phytophthora fragariae indicates pathogenicity is determined by transcriptional variation in three key races.</title>
        <authorList>
            <person name="Adams T.M."/>
            <person name="Armitage A.D."/>
            <person name="Sobczyk M.K."/>
            <person name="Bates H.J."/>
            <person name="Dunwell J.M."/>
            <person name="Nellist C.F."/>
            <person name="Harrison R.J."/>
        </authorList>
    </citation>
    <scope>NUCLEOTIDE SEQUENCE [LARGE SCALE GENOMIC DNA]</scope>
    <source>
        <strain evidence="1 2">NOV-77</strain>
    </source>
</reference>
<organism evidence="1 2">
    <name type="scientific">Phytophthora fragariae</name>
    <dbReference type="NCBI Taxonomy" id="53985"/>
    <lineage>
        <taxon>Eukaryota</taxon>
        <taxon>Sar</taxon>
        <taxon>Stramenopiles</taxon>
        <taxon>Oomycota</taxon>
        <taxon>Peronosporomycetes</taxon>
        <taxon>Peronosporales</taxon>
        <taxon>Peronosporaceae</taxon>
        <taxon>Phytophthora</taxon>
    </lineage>
</organism>
<protein>
    <submittedName>
        <fullName evidence="1">Uncharacterized protein</fullName>
    </submittedName>
</protein>
<evidence type="ECO:0000313" key="1">
    <source>
        <dbReference type="EMBL" id="KAE9280221.1"/>
    </source>
</evidence>
<accession>A0A6G0QC55</accession>
<dbReference type="EMBL" id="QXFY01004036">
    <property type="protein sequence ID" value="KAE9280221.1"/>
    <property type="molecule type" value="Genomic_DNA"/>
</dbReference>